<organism evidence="2 3">
    <name type="scientific">Treponema parvum</name>
    <dbReference type="NCBI Taxonomy" id="138851"/>
    <lineage>
        <taxon>Bacteria</taxon>
        <taxon>Pseudomonadati</taxon>
        <taxon>Spirochaetota</taxon>
        <taxon>Spirochaetia</taxon>
        <taxon>Spirochaetales</taxon>
        <taxon>Treponemataceae</taxon>
        <taxon>Treponema</taxon>
    </lineage>
</organism>
<evidence type="ECO:0008006" key="4">
    <source>
        <dbReference type="Google" id="ProtNLM"/>
    </source>
</evidence>
<sequence length="3373" mass="357369">MKKLFHTPPLNFFVLAAAALIFFLAIPSCDLGLGDSVDTETPTVSISYPPHGAIIKDSFTLAGACSDDEGVTSISIAVTNTNTHVSYGTYWASISGNSWSANLNARVPAGGYNGWTLPDGNYVFSVTAKDAAGRTSGTSSVALTIDNTPPVFVISSPGVDGTNASSDPTEYGTRFKVSGQIAEDHAVNMTVSVYDTSTDPNNLSPATLLGTYTESNIDISGGTDIVFAKYSAGGTSELNARYAAWYGGASGNKKLYAVISLADSAREYKNPSSGATGNGNSNEGKLYLYDKVYSELMSTSGTGLGLTISDIKQIYNETSTLPESVQTSAKAILTNPSYITNVTKFSINPDASPKYSVIGYGFTAADVGTATFTNSASGGQKVSVSAISGRDGTLVKPETLKAWQFGPYKDSADPGTERVLTPAVLQTIYDDPDAYAADPANAAVKLQLADNSAYTGSSVDSYSWEVQIGSTITAGKYYVIAVSGNDADNTPMTNADDRYYGFKASVSGTPPAITWDNTLPSTFINSADDLGYFNSSDMTFSGKATGGGGINSVQYSVQVTDEQTNLTVGTITGNAIYNSLDNKWTFDLVHGAGYFTCETTSLTNSGRQYLFNVTVTVTGVNGQISTRNRRIHVDTKKPDITISSVSPIVASGTDSLVNGKLTISGSVTESALKNIYYEIFSPASAAAPSYTSSDLGAKYSFSETIRTTDPVYHIQDNTSVKIVYYAKDHAGNVNSYSTTQYLNNGNDSGTPLEVKQSSDKPVVTGSNFYDVALANISATVHQVGNTYYGNLFGVTSNNKLLGTISDDDAVAKVSIGYRTANSSDPFTETTLLTGGNSSTYPFSYSLPSTEGEYEIQFTVLDRTGFAAESNAQPVPSTNITKKNFFVAVDKGSPTLVINNTSGSYYKTGQIFKVTGTASDKTAVTLSGKSNHGSPDTPTNPAFDTPAPPVPEKPWTDTITAAGTEGQTVTLTYSAKDKYGQETSSSINYTIDNTAPAIKNDATHKAEVNSTDYDSLGATWYNSTALKITDYFEENGSGISAVYYNLNNSINTTLNPDGTLTADGFVNPASAKGEFCAFSATISGFAEGSNILYIAATDNAGNVSAVKTYTINIDTTAPTIESSSTSVILTNGKADISITGFTTDPKPSPSIQASGVTAVSVYIGNTTNKIASDNPSATPSYGSLVLGAPDSDGKRAWTLTIDAADGSGNANAWFSSLGSESGVYALVTDSAGNKIDNIKIASLSVDTTAPTVSFTVPAENARVNKTISVSGTSYDNKELSSVALSYTTSTAVSPPESDWHLLQTFSATDGYNWSYNFNTTDPAHGIADNSVVRLRALATDSAGNTKQEIRSINIDQSSDRPVVSFTNLTLTGMTSSNYVWLIGSNVLRGTVSDDDGVNSIKLIISASIPTDTDWNNETALTLGNGNSWTYTFTSNGSQKVYFQVTDSAGEKFTSQASYSVDAIYLSDDTNTFGTVSHADSVLYLRVDTSAPSAAMTGISTDGLAITNAGKTWTTSYSSVLLGGDKPSFQIKLTANDENGIAHVKAKTSGLTADNGTPVAVANYTAKAMTAANTEAGPSDTIDYYLFENIACSNGSGSMVLTVTVTDSSGHATNITQNLAVDNTAPKIIVQSPSQNTTISGAVSVYGSVDSSSTMYYAVSTNSTVSPDDDNGSTAFTWLDENNVSTSLGDISSKTVYTQINDATLSWYVYFDGDIGGGATGTHAKTLNDYLVDFGVTTTAALQDHSNPFSKIVKLYVWVKAVDSAGNKIEKAHLVQLDPQGDRPTITVDYPDADGEVLGGTVRLSGNVSDNNTVKTAWVQIVSESHIYTANGFNPAGKTFGTVSPFVLTAHDLDYLANAGYNVYKMKDFRPDEPVSSTANTQAKWNEGDTLSVGERAEDFAILANISGGTSWNLKINASDEFNPPQVMLGSSTNKIAFRVYSIDDDGKESIAVNRTAVFDSDNPVISDLYLVQSPSLGSPTVTSSREYIDNMYIKGEWYLTGKATDSDKIKTLSLKINGAAHTLISNCNVQSGSQWQLTDESGGGVNTGKAWSFKYKITSGTETVGKLVCQVTAEDNATNTHTITEDLTINYDNQAPELVNTSDVSYNISGSIRQSNNFYTFGSKVKEPAVGSVNQSGFARVAFYFMRRLTAPAEANLYDIMLSKSSTGHKINVASVTSSPTTLMSGNYIYDSGLYWKVLTVNRDADTLSVLGGVAASNNIRKGGLVKIGGYLYTINSISGTNVTINGSPLYSSPTETAYFAIASVVDNTVTESSGGTITYSSNGINGYYSAPLNDDGDHMIEGVKKSGTDWTWEANVCSKNIPDGPIELHYVVFDAAGNYSIGIVGNTAAYSGYENVNSIAHNYVNQSAFVSNNPPRIAGVRLGTDYDGSDTIGSGEWNTNHAATVVSAAYMASQTEANAQHLGTEMTIGTASVPAFTFKGYSEIKPEITGGNGNLGFKYELGPNTGTPVLSGNSSISLGTGSTDYTLNTMNVIPIQIGDLLASGTTDGARKCVISVYDSTEGTSQFTDSLYAKITMYLAVKVRDGVPPESAINPFYWNTASDNSLFGATADEKKANGHIELEGDLPTTAFNDPSGVKDRDPKASGKISVTGTASDNQRLKRLYLKVPGMETKFAAAGLTHHSVHTSYYLMAEYSVISGTWTGTDAWAAGSISGNYGFKFDVNTNTFTNSGHNVTWTFSWDTSRITNVASSDIGIGVMAEDEGTPSYTTGSGAGFSKRSIDGVTYYADTATYASSQNSAASTTQTTSTTKTPYYKIDVVPYISKMETHLDKAYNSNPSVFSRSATGAYPVRSGETITLKGFNFNGSSSTVKVGSQTISSPGGSGFDTITFTAPSKSGKLSVTVNSITSLNNENAAPTFDANMNPLLYSYNAEGNVINNKLLTDDRELRVWKFNDIVNDSAVRYPTMRVGKDTDQTLGFVYDSGADEVKMYYGGFSFRIDKSFTQWYDTACAVDNYGRIYGSALNADSGGGSGANQAYYGSGYANNGFYAWNTKNVPGRIYANGSYANPGVGTGSSRHAYSSGKKKVCIENTYNGSVFNASRVMNPKISADYYSSTGHVYMTYYDSTTDQVKFRYGEVSGNPNDQNAQLSFTGALANHNNTNFGSGQGYHVVAGFGATGTYNIGTVSTDNTARAGEYSAVGVSNTTENGLTSGTAIVAWYDSSSQSLLMSHNTSPDTATSQSQWGSNTILVDSDFSGWYVDMAVDAKGGIHIAYYGASAGDLKYAYLSDYRDTTPEVVKVDSYLSVGTNISIDVMEKDIGGTTYYVPYISYFISAFTKTSFSVRTAWLSKLGESSVPTGVTNDFFTGSWEVMTVPTSEIPLDYSVGIGIKKNTSNVNSALLGYGTKKGLQTASLE</sequence>
<dbReference type="InterPro" id="IPR013783">
    <property type="entry name" value="Ig-like_fold"/>
</dbReference>
<reference evidence="2 3" key="1">
    <citation type="journal article" date="2021" name="Microbiol. Resour. Announc.">
        <title>Complete Genome Sequences of Three Human Oral Treponema parvum Isolates.</title>
        <authorList>
            <person name="Zeng H."/>
            <person name="Watt R.M."/>
        </authorList>
    </citation>
    <scope>NUCLEOTIDE SEQUENCE [LARGE SCALE GENOMIC DNA]</scope>
    <source>
        <strain evidence="2 3">ATCC 700770</strain>
    </source>
</reference>
<dbReference type="RefSeq" id="WP_210120271.1">
    <property type="nucleotide sequence ID" value="NZ_CP054142.1"/>
</dbReference>
<keyword evidence="3" id="KW-1185">Reference proteome</keyword>
<proteinExistence type="predicted"/>
<evidence type="ECO:0000313" key="2">
    <source>
        <dbReference type="EMBL" id="QTQ13582.1"/>
    </source>
</evidence>
<feature type="compositionally biased region" description="Polar residues" evidence="1">
    <location>
        <begin position="924"/>
        <end position="941"/>
    </location>
</feature>
<dbReference type="EMBL" id="CP054142">
    <property type="protein sequence ID" value="QTQ13582.1"/>
    <property type="molecule type" value="Genomic_DNA"/>
</dbReference>
<dbReference type="CDD" id="cd00102">
    <property type="entry name" value="IPT"/>
    <property type="match status" value="1"/>
</dbReference>
<evidence type="ECO:0000313" key="3">
    <source>
        <dbReference type="Proteomes" id="UP000671908"/>
    </source>
</evidence>
<dbReference type="Gene3D" id="2.60.40.10">
    <property type="entry name" value="Immunoglobulins"/>
    <property type="match status" value="2"/>
</dbReference>
<dbReference type="KEGG" id="tpav:HRQ91_03415"/>
<name>A0A975F386_9SPIR</name>
<gene>
    <name evidence="2" type="ORF">HRQ91_03415</name>
</gene>
<evidence type="ECO:0000256" key="1">
    <source>
        <dbReference type="SAM" id="MobiDB-lite"/>
    </source>
</evidence>
<feature type="region of interest" description="Disordered" evidence="1">
    <location>
        <begin position="2584"/>
        <end position="2612"/>
    </location>
</feature>
<protein>
    <recommendedName>
        <fullName evidence="4">Ig-like domain-containing protein</fullName>
    </recommendedName>
</protein>
<feature type="region of interest" description="Disordered" evidence="1">
    <location>
        <begin position="924"/>
        <end position="957"/>
    </location>
</feature>
<accession>A0A975F386</accession>
<dbReference type="Proteomes" id="UP000671908">
    <property type="component" value="Chromosome"/>
</dbReference>